<evidence type="ECO:0000313" key="3">
    <source>
        <dbReference type="Proteomes" id="UP001195483"/>
    </source>
</evidence>
<proteinExistence type="predicted"/>
<protein>
    <submittedName>
        <fullName evidence="2">Uncharacterized protein</fullName>
    </submittedName>
</protein>
<dbReference type="Proteomes" id="UP001195483">
    <property type="component" value="Unassembled WGS sequence"/>
</dbReference>
<accession>A0AAE0S1D4</accession>
<organism evidence="2 3">
    <name type="scientific">Potamilus streckersoni</name>
    <dbReference type="NCBI Taxonomy" id="2493646"/>
    <lineage>
        <taxon>Eukaryota</taxon>
        <taxon>Metazoa</taxon>
        <taxon>Spiralia</taxon>
        <taxon>Lophotrochozoa</taxon>
        <taxon>Mollusca</taxon>
        <taxon>Bivalvia</taxon>
        <taxon>Autobranchia</taxon>
        <taxon>Heteroconchia</taxon>
        <taxon>Palaeoheterodonta</taxon>
        <taxon>Unionida</taxon>
        <taxon>Unionoidea</taxon>
        <taxon>Unionidae</taxon>
        <taxon>Ambleminae</taxon>
        <taxon>Lampsilini</taxon>
        <taxon>Potamilus</taxon>
    </lineage>
</organism>
<name>A0AAE0S1D4_9BIVA</name>
<feature type="region of interest" description="Disordered" evidence="1">
    <location>
        <begin position="121"/>
        <end position="146"/>
    </location>
</feature>
<evidence type="ECO:0000256" key="1">
    <source>
        <dbReference type="SAM" id="MobiDB-lite"/>
    </source>
</evidence>
<dbReference type="EMBL" id="JAEAOA010001522">
    <property type="protein sequence ID" value="KAK3583430.1"/>
    <property type="molecule type" value="Genomic_DNA"/>
</dbReference>
<gene>
    <name evidence="2" type="ORF">CHS0354_025552</name>
</gene>
<feature type="compositionally biased region" description="Polar residues" evidence="1">
    <location>
        <begin position="133"/>
        <end position="146"/>
    </location>
</feature>
<keyword evidence="3" id="KW-1185">Reference proteome</keyword>
<dbReference type="AlphaFoldDB" id="A0AAE0S1D4"/>
<reference evidence="2" key="1">
    <citation type="journal article" date="2021" name="Genome Biol. Evol.">
        <title>A High-Quality Reference Genome for a Parasitic Bivalve with Doubly Uniparental Inheritance (Bivalvia: Unionida).</title>
        <authorList>
            <person name="Smith C.H."/>
        </authorList>
    </citation>
    <scope>NUCLEOTIDE SEQUENCE</scope>
    <source>
        <strain evidence="2">CHS0354</strain>
    </source>
</reference>
<reference evidence="2" key="3">
    <citation type="submission" date="2023-05" db="EMBL/GenBank/DDBJ databases">
        <authorList>
            <person name="Smith C.H."/>
        </authorList>
    </citation>
    <scope>NUCLEOTIDE SEQUENCE</scope>
    <source>
        <strain evidence="2">CHS0354</strain>
        <tissue evidence="2">Mantle</tissue>
    </source>
</reference>
<comment type="caution">
    <text evidence="2">The sequence shown here is derived from an EMBL/GenBank/DDBJ whole genome shotgun (WGS) entry which is preliminary data.</text>
</comment>
<evidence type="ECO:0000313" key="2">
    <source>
        <dbReference type="EMBL" id="KAK3583430.1"/>
    </source>
</evidence>
<feature type="compositionally biased region" description="Basic and acidic residues" evidence="1">
    <location>
        <begin position="121"/>
        <end position="130"/>
    </location>
</feature>
<sequence>MNNQKIKGWSRLGKDKSNNLHNIVQTTIPNQTMESGDEKSAFYRQPTACSIIPTDIHAEPSINMSRKSLTKRAYTIIIEYSTEDATFKESETCSLSYVDLIFIMIDQLYKLELEDTRGRGYRGGRGDRLGDSQWKTKQSNSRAITF</sequence>
<reference evidence="2" key="2">
    <citation type="journal article" date="2021" name="Genome Biol. Evol.">
        <title>Developing a high-quality reference genome for a parasitic bivalve with doubly uniparental inheritance (Bivalvia: Unionida).</title>
        <authorList>
            <person name="Smith C.H."/>
        </authorList>
    </citation>
    <scope>NUCLEOTIDE SEQUENCE</scope>
    <source>
        <strain evidence="2">CHS0354</strain>
        <tissue evidence="2">Mantle</tissue>
    </source>
</reference>